<keyword evidence="7" id="KW-1185">Reference proteome</keyword>
<feature type="binding site" evidence="2">
    <location>
        <position position="104"/>
    </location>
    <ligand>
        <name>Fe cation</name>
        <dbReference type="ChEBI" id="CHEBI:24875"/>
    </ligand>
</feature>
<reference evidence="6 7" key="1">
    <citation type="journal article" date="2019" name="PLoS ONE">
        <title>Pup mortality in New Zealand sea lions (Phocarctos hookeri) at Enderby Island, Auckland Islands, 2013-18.</title>
        <authorList>
            <person name="Michael S.A."/>
            <person name="Hayman D.T.S."/>
            <person name="Gray R."/>
            <person name="Zhang J."/>
            <person name="Rogers L."/>
            <person name="Roe W.D."/>
        </authorList>
    </citation>
    <scope>NUCLEOTIDE SEQUENCE [LARGE SCALE GENOMIC DNA]</scope>
    <source>
        <strain evidence="6 7">SM868</strain>
    </source>
</reference>
<dbReference type="CDD" id="cd02910">
    <property type="entry name" value="cupin_Yhhw_N"/>
    <property type="match status" value="1"/>
</dbReference>
<organism evidence="6 7">
    <name type="scientific">Psychrobacter sanguinis</name>
    <dbReference type="NCBI Taxonomy" id="861445"/>
    <lineage>
        <taxon>Bacteria</taxon>
        <taxon>Pseudomonadati</taxon>
        <taxon>Pseudomonadota</taxon>
        <taxon>Gammaproteobacteria</taxon>
        <taxon>Moraxellales</taxon>
        <taxon>Moraxellaceae</taxon>
        <taxon>Psychrobacter</taxon>
    </lineage>
</organism>
<feature type="domain" description="Pirin N-terminal" evidence="4">
    <location>
        <begin position="13"/>
        <end position="120"/>
    </location>
</feature>
<feature type="binding site" evidence="2">
    <location>
        <position position="102"/>
    </location>
    <ligand>
        <name>Fe cation</name>
        <dbReference type="ChEBI" id="CHEBI:24875"/>
    </ligand>
</feature>
<dbReference type="RefSeq" id="WP_011961515.1">
    <property type="nucleotide sequence ID" value="NZ_WFKQ01000005.1"/>
</dbReference>
<comment type="cofactor">
    <cofactor evidence="2">
        <name>Fe cation</name>
        <dbReference type="ChEBI" id="CHEBI:24875"/>
    </cofactor>
    <text evidence="2">Binds 1 Fe cation per subunit.</text>
</comment>
<dbReference type="InterPro" id="IPR041602">
    <property type="entry name" value="Quercetinase_C"/>
</dbReference>
<dbReference type="EMBL" id="WFKQ01000005">
    <property type="protein sequence ID" value="MUG32594.1"/>
    <property type="molecule type" value="Genomic_DNA"/>
</dbReference>
<dbReference type="InterPro" id="IPR011051">
    <property type="entry name" value="RmlC_Cupin_sf"/>
</dbReference>
<evidence type="ECO:0000259" key="5">
    <source>
        <dbReference type="Pfam" id="PF17954"/>
    </source>
</evidence>
<evidence type="ECO:0000313" key="7">
    <source>
        <dbReference type="Proteomes" id="UP000442109"/>
    </source>
</evidence>
<dbReference type="Pfam" id="PF17954">
    <property type="entry name" value="Pirin_C_2"/>
    <property type="match status" value="1"/>
</dbReference>
<dbReference type="GO" id="GO:0046872">
    <property type="term" value="F:metal ion binding"/>
    <property type="evidence" value="ECO:0007669"/>
    <property type="project" value="UniProtKB-KW"/>
</dbReference>
<comment type="caution">
    <text evidence="6">The sequence shown here is derived from an EMBL/GenBank/DDBJ whole genome shotgun (WGS) entry which is preliminary data.</text>
</comment>
<dbReference type="InterPro" id="IPR014710">
    <property type="entry name" value="RmlC-like_jellyroll"/>
</dbReference>
<keyword evidence="2" id="KW-0479">Metal-binding</keyword>
<dbReference type="Proteomes" id="UP000442109">
    <property type="component" value="Unassembled WGS sequence"/>
</dbReference>
<comment type="similarity">
    <text evidence="1 3">Belongs to the pirin family.</text>
</comment>
<dbReference type="Pfam" id="PF02678">
    <property type="entry name" value="Pirin"/>
    <property type="match status" value="1"/>
</dbReference>
<feature type="binding site" evidence="2">
    <location>
        <position position="60"/>
    </location>
    <ligand>
        <name>Fe cation</name>
        <dbReference type="ChEBI" id="CHEBI:24875"/>
    </ligand>
</feature>
<dbReference type="SUPFAM" id="SSF51182">
    <property type="entry name" value="RmlC-like cupins"/>
    <property type="match status" value="1"/>
</dbReference>
<proteinExistence type="inferred from homology"/>
<feature type="domain" description="Quercetin 2,3-dioxygenase C-terminal cupin" evidence="5">
    <location>
        <begin position="148"/>
        <end position="233"/>
    </location>
</feature>
<evidence type="ECO:0000256" key="2">
    <source>
        <dbReference type="PIRSR" id="PIRSR006232-1"/>
    </source>
</evidence>
<dbReference type="PIRSF" id="PIRSF006232">
    <property type="entry name" value="Pirin"/>
    <property type="match status" value="1"/>
</dbReference>
<dbReference type="InterPro" id="IPR003829">
    <property type="entry name" value="Pirin_N_dom"/>
</dbReference>
<name>A0A844M1C1_9GAMM</name>
<dbReference type="Gene3D" id="2.60.120.10">
    <property type="entry name" value="Jelly Rolls"/>
    <property type="match status" value="2"/>
</dbReference>
<evidence type="ECO:0000259" key="4">
    <source>
        <dbReference type="Pfam" id="PF02678"/>
    </source>
</evidence>
<gene>
    <name evidence="6" type="ORF">GB996_07260</name>
</gene>
<evidence type="ECO:0000256" key="3">
    <source>
        <dbReference type="RuleBase" id="RU003457"/>
    </source>
</evidence>
<evidence type="ECO:0000256" key="1">
    <source>
        <dbReference type="ARBA" id="ARBA00008416"/>
    </source>
</evidence>
<dbReference type="PANTHER" id="PTHR43212">
    <property type="entry name" value="QUERCETIN 2,3-DIOXYGENASE"/>
    <property type="match status" value="1"/>
</dbReference>
<dbReference type="InterPro" id="IPR012093">
    <property type="entry name" value="Pirin"/>
</dbReference>
<feature type="binding site" evidence="2">
    <location>
        <position position="58"/>
    </location>
    <ligand>
        <name>Fe cation</name>
        <dbReference type="ChEBI" id="CHEBI:24875"/>
    </ligand>
</feature>
<evidence type="ECO:0000313" key="6">
    <source>
        <dbReference type="EMBL" id="MUG32594.1"/>
    </source>
</evidence>
<dbReference type="AlphaFoldDB" id="A0A844M1C1"/>
<sequence>MKTVHHPATSRGGSHHGWLKSKHTFSFADYYDPKRVGFGALRVINDDHVEGGMGFGDHSHANMEIISIPLSGRLRHGDSMGNYGTIRSGEIQVMSAGTGVVHSEMNDDDENPVKFLQIWVVPNKMDVAPRYQQVNLVELLQRNKFNQVLSPNPEDAGVWIHQNAWFSIGEFDKGVTTTYSLRSTLNGAYVFVISGKVVINGNTLEPRDGLGITDTKNFTMDVIEDAQILVIDVPMSF</sequence>
<protein>
    <submittedName>
        <fullName evidence="6">Pirin family protein</fullName>
    </submittedName>
</protein>
<dbReference type="OrthoDB" id="9780903at2"/>
<keyword evidence="2" id="KW-0408">Iron</keyword>
<accession>A0A844M1C1</accession>
<dbReference type="PANTHER" id="PTHR43212:SF3">
    <property type="entry name" value="QUERCETIN 2,3-DIOXYGENASE"/>
    <property type="match status" value="1"/>
</dbReference>